<proteinExistence type="predicted"/>
<evidence type="ECO:0000313" key="1">
    <source>
        <dbReference type="EMBL" id="QHT76947.1"/>
    </source>
</evidence>
<name>A0A6C0H970_9ZZZZ</name>
<accession>A0A6C0H970</accession>
<sequence>MKITIIDKYKLKEYKYINFLEEFYLLPLCGSMKYINKFTNEFIKIIINGLL</sequence>
<reference evidence="1" key="1">
    <citation type="journal article" date="2020" name="Nature">
        <title>Giant virus diversity and host interactions through global metagenomics.</title>
        <authorList>
            <person name="Schulz F."/>
            <person name="Roux S."/>
            <person name="Paez-Espino D."/>
            <person name="Jungbluth S."/>
            <person name="Walsh D.A."/>
            <person name="Denef V.J."/>
            <person name="McMahon K.D."/>
            <person name="Konstantinidis K.T."/>
            <person name="Eloe-Fadrosh E.A."/>
            <person name="Kyrpides N.C."/>
            <person name="Woyke T."/>
        </authorList>
    </citation>
    <scope>NUCLEOTIDE SEQUENCE</scope>
    <source>
        <strain evidence="1">GVMAG-M-3300023179-82</strain>
    </source>
</reference>
<protein>
    <submittedName>
        <fullName evidence="1">Uncharacterized protein</fullName>
    </submittedName>
</protein>
<dbReference type="EMBL" id="MN739909">
    <property type="protein sequence ID" value="QHT76947.1"/>
    <property type="molecule type" value="Genomic_DNA"/>
</dbReference>
<organism evidence="1">
    <name type="scientific">viral metagenome</name>
    <dbReference type="NCBI Taxonomy" id="1070528"/>
    <lineage>
        <taxon>unclassified sequences</taxon>
        <taxon>metagenomes</taxon>
        <taxon>organismal metagenomes</taxon>
    </lineage>
</organism>
<dbReference type="AlphaFoldDB" id="A0A6C0H970"/>